<dbReference type="RefSeq" id="WP_146568933.1">
    <property type="nucleotide sequence ID" value="NZ_SIHJ01000007.1"/>
</dbReference>
<feature type="signal peptide" evidence="1">
    <location>
        <begin position="1"/>
        <end position="19"/>
    </location>
</feature>
<proteinExistence type="predicted"/>
<reference evidence="2 3" key="1">
    <citation type="submission" date="2019-02" db="EMBL/GenBank/DDBJ databases">
        <title>Deep-cultivation of Planctomycetes and their phenomic and genomic characterization uncovers novel biology.</title>
        <authorList>
            <person name="Wiegand S."/>
            <person name="Jogler M."/>
            <person name="Boedeker C."/>
            <person name="Pinto D."/>
            <person name="Vollmers J."/>
            <person name="Rivas-Marin E."/>
            <person name="Kohn T."/>
            <person name="Peeters S.H."/>
            <person name="Heuer A."/>
            <person name="Rast P."/>
            <person name="Oberbeckmann S."/>
            <person name="Bunk B."/>
            <person name="Jeske O."/>
            <person name="Meyerdierks A."/>
            <person name="Storesund J.E."/>
            <person name="Kallscheuer N."/>
            <person name="Luecker S."/>
            <person name="Lage O.M."/>
            <person name="Pohl T."/>
            <person name="Merkel B.J."/>
            <person name="Hornburger P."/>
            <person name="Mueller R.-W."/>
            <person name="Bruemmer F."/>
            <person name="Labrenz M."/>
            <person name="Spormann A.M."/>
            <person name="Op Den Camp H."/>
            <person name="Overmann J."/>
            <person name="Amann R."/>
            <person name="Jetten M.S.M."/>
            <person name="Mascher T."/>
            <person name="Medema M.H."/>
            <person name="Devos D.P."/>
            <person name="Kaster A.-K."/>
            <person name="Ovreas L."/>
            <person name="Rohde M."/>
            <person name="Galperin M.Y."/>
            <person name="Jogler C."/>
        </authorList>
    </citation>
    <scope>NUCLEOTIDE SEQUENCE [LARGE SCALE GENOMIC DNA]</scope>
    <source>
        <strain evidence="2 3">KOR34</strain>
    </source>
</reference>
<organism evidence="2 3">
    <name type="scientific">Posidoniimonas corsicana</name>
    <dbReference type="NCBI Taxonomy" id="1938618"/>
    <lineage>
        <taxon>Bacteria</taxon>
        <taxon>Pseudomonadati</taxon>
        <taxon>Planctomycetota</taxon>
        <taxon>Planctomycetia</taxon>
        <taxon>Pirellulales</taxon>
        <taxon>Lacipirellulaceae</taxon>
        <taxon>Posidoniimonas</taxon>
    </lineage>
</organism>
<comment type="caution">
    <text evidence="2">The sequence shown here is derived from an EMBL/GenBank/DDBJ whole genome shotgun (WGS) entry which is preliminary data.</text>
</comment>
<evidence type="ECO:0000256" key="1">
    <source>
        <dbReference type="SAM" id="SignalP"/>
    </source>
</evidence>
<sequence precursor="true">MRLPLVLLLLAACCLTARARGGHPVEDHYRNPAVAAIDNREILAAWKAIAELPPRAAAAELRERYTPGETSTEKTSFQGSLHKSPRGVTIVKTVTSPVYTATVTMSCRETPGGGPRVTREVDFRLSGKSTAAATAMAKRVQRELHTQEHRTYYVEGRNKYAKQLIAQGQEAAERSFNNDFQPPTIEGVTIEPRIVFSQGDCSIYATVYGGGVMGSVSVRAEDSVTSELVKSMLPAYDVHVWAEETPDGLR</sequence>
<dbReference type="AlphaFoldDB" id="A0A5C5UT58"/>
<dbReference type="Proteomes" id="UP000316714">
    <property type="component" value="Unassembled WGS sequence"/>
</dbReference>
<name>A0A5C5UT58_9BACT</name>
<evidence type="ECO:0000313" key="2">
    <source>
        <dbReference type="EMBL" id="TWT29574.1"/>
    </source>
</evidence>
<gene>
    <name evidence="2" type="ORF">KOR34_51280</name>
</gene>
<evidence type="ECO:0000313" key="3">
    <source>
        <dbReference type="Proteomes" id="UP000316714"/>
    </source>
</evidence>
<dbReference type="OrthoDB" id="9845022at2"/>
<keyword evidence="3" id="KW-1185">Reference proteome</keyword>
<feature type="chain" id="PRO_5022846646" evidence="1">
    <location>
        <begin position="20"/>
        <end position="250"/>
    </location>
</feature>
<protein>
    <submittedName>
        <fullName evidence="2">Uncharacterized protein</fullName>
    </submittedName>
</protein>
<keyword evidence="1" id="KW-0732">Signal</keyword>
<accession>A0A5C5UT58</accession>
<dbReference type="EMBL" id="SIHJ01000007">
    <property type="protein sequence ID" value="TWT29574.1"/>
    <property type="molecule type" value="Genomic_DNA"/>
</dbReference>